<evidence type="ECO:0000313" key="1">
    <source>
        <dbReference type="EMBL" id="SOY27603.1"/>
    </source>
</evidence>
<dbReference type="EMBL" id="OFSM01000002">
    <property type="protein sequence ID" value="SOY27603.1"/>
    <property type="molecule type" value="Genomic_DNA"/>
</dbReference>
<keyword evidence="2" id="KW-1185">Reference proteome</keyword>
<gene>
    <name evidence="1" type="ORF">AMURIS_00307</name>
</gene>
<protein>
    <submittedName>
        <fullName evidence="1">Uncharacterized protein</fullName>
    </submittedName>
</protein>
<proteinExistence type="predicted"/>
<evidence type="ECO:0000313" key="2">
    <source>
        <dbReference type="Proteomes" id="UP000236311"/>
    </source>
</evidence>
<dbReference type="Proteomes" id="UP000236311">
    <property type="component" value="Unassembled WGS sequence"/>
</dbReference>
<dbReference type="OrthoDB" id="9798559at2"/>
<name>A0A2K4ZAX8_9FIRM</name>
<sequence>MKIRNGFVTNSSSTSFVISLKKDWEKEAFMSAVGADGVSPANWIFEDLFEALDERKKEIHRAMKDSGAGGITVSEFLEEEGFDPETVEIVEKLIADGRTVYYGELRSDGENVEVYFCCRSFVICEDDIYFNGSIGGW</sequence>
<organism evidence="1 2">
    <name type="scientific">Acetatifactor muris</name>
    <dbReference type="NCBI Taxonomy" id="879566"/>
    <lineage>
        <taxon>Bacteria</taxon>
        <taxon>Bacillati</taxon>
        <taxon>Bacillota</taxon>
        <taxon>Clostridia</taxon>
        <taxon>Lachnospirales</taxon>
        <taxon>Lachnospiraceae</taxon>
        <taxon>Acetatifactor</taxon>
    </lineage>
</organism>
<reference evidence="1 2" key="1">
    <citation type="submission" date="2018-01" db="EMBL/GenBank/DDBJ databases">
        <authorList>
            <person name="Gaut B.S."/>
            <person name="Morton B.R."/>
            <person name="Clegg M.T."/>
            <person name="Duvall M.R."/>
        </authorList>
    </citation>
    <scope>NUCLEOTIDE SEQUENCE [LARGE SCALE GENOMIC DNA]</scope>
    <source>
        <strain evidence="1">GP69</strain>
    </source>
</reference>
<dbReference type="AlphaFoldDB" id="A0A2K4ZAX8"/>
<accession>A0A2K4ZAX8</accession>
<dbReference type="RefSeq" id="WP_103237744.1">
    <property type="nucleotide sequence ID" value="NZ_JANJZD010000002.1"/>
</dbReference>